<reference evidence="2" key="2">
    <citation type="journal article" date="2022" name="Sci. Total Environ.">
        <title>Prevalence, transmission, and molecular epidemiology of tet(X)-positive bacteria among humans, animals, and environmental niches in China: An epidemiological, and genomic-based study.</title>
        <authorList>
            <person name="Dong N."/>
            <person name="Zeng Y."/>
            <person name="Cai C."/>
            <person name="Sun C."/>
            <person name="Lu J."/>
            <person name="Liu C."/>
            <person name="Zhou H."/>
            <person name="Sun Q."/>
            <person name="Shu L."/>
            <person name="Wang H."/>
            <person name="Wang Y."/>
            <person name="Wang S."/>
            <person name="Wu C."/>
            <person name="Chan E.W."/>
            <person name="Chen G."/>
            <person name="Shen Z."/>
            <person name="Chen S."/>
            <person name="Zhang R."/>
        </authorList>
    </citation>
    <scope>NUCLEOTIDE SEQUENCE</scope>
    <source>
        <strain evidence="2">DF46-2-2</strain>
    </source>
</reference>
<sequence>MDNPLNVMTVLICCGMFLLTLGYSWREKGWGVLLMMIGMANMFGAIVYRIYLAIN</sequence>
<evidence type="ECO:0000313" key="2">
    <source>
        <dbReference type="EMBL" id="MDM1696613.1"/>
    </source>
</evidence>
<dbReference type="AlphaFoldDB" id="A0AAW7DUF7"/>
<feature type="transmembrane region" description="Helical" evidence="1">
    <location>
        <begin position="6"/>
        <end position="25"/>
    </location>
</feature>
<protein>
    <submittedName>
        <fullName evidence="2">Uncharacterized protein</fullName>
    </submittedName>
</protein>
<organism evidence="2 3">
    <name type="scientific">Thiopseudomonas alkaliphila</name>
    <dbReference type="NCBI Taxonomy" id="1697053"/>
    <lineage>
        <taxon>Bacteria</taxon>
        <taxon>Pseudomonadati</taxon>
        <taxon>Pseudomonadota</taxon>
        <taxon>Gammaproteobacteria</taxon>
        <taxon>Pseudomonadales</taxon>
        <taxon>Pseudomonadaceae</taxon>
        <taxon>Thiopseudomonas</taxon>
    </lineage>
</organism>
<proteinExistence type="predicted"/>
<keyword evidence="1" id="KW-0812">Transmembrane</keyword>
<evidence type="ECO:0000256" key="1">
    <source>
        <dbReference type="SAM" id="Phobius"/>
    </source>
</evidence>
<evidence type="ECO:0000313" key="3">
    <source>
        <dbReference type="Proteomes" id="UP001173465"/>
    </source>
</evidence>
<dbReference type="GeneID" id="93985044"/>
<gene>
    <name evidence="2" type="ORF">HX099_08075</name>
</gene>
<dbReference type="Proteomes" id="UP001173465">
    <property type="component" value="Unassembled WGS sequence"/>
</dbReference>
<accession>A0AAW7DUF7</accession>
<dbReference type="RefSeq" id="WP_096334874.1">
    <property type="nucleotide sequence ID" value="NZ_CP012358.1"/>
</dbReference>
<dbReference type="EMBL" id="JACANB010000004">
    <property type="protein sequence ID" value="MDM1696613.1"/>
    <property type="molecule type" value="Genomic_DNA"/>
</dbReference>
<name>A0AAW7DUF7_9GAMM</name>
<keyword evidence="1" id="KW-1133">Transmembrane helix</keyword>
<reference evidence="2" key="1">
    <citation type="submission" date="2020-06" db="EMBL/GenBank/DDBJ databases">
        <authorList>
            <person name="Dong N."/>
        </authorList>
    </citation>
    <scope>NUCLEOTIDE SEQUENCE</scope>
    <source>
        <strain evidence="2">DF46-2-2</strain>
    </source>
</reference>
<keyword evidence="1" id="KW-0472">Membrane</keyword>
<comment type="caution">
    <text evidence="2">The sequence shown here is derived from an EMBL/GenBank/DDBJ whole genome shotgun (WGS) entry which is preliminary data.</text>
</comment>
<feature type="transmembrane region" description="Helical" evidence="1">
    <location>
        <begin position="32"/>
        <end position="54"/>
    </location>
</feature>